<dbReference type="AlphaFoldDB" id="A0A5K1GVR9"/>
<comment type="cofactor">
    <cofactor evidence="13">
        <name>heme b</name>
        <dbReference type="ChEBI" id="CHEBI:60344"/>
    </cofactor>
    <text evidence="13">Binds 1 heme b (iron(II)-protoporphyrin IX) group per subunit.</text>
</comment>
<feature type="binding site" evidence="13">
    <location>
        <position position="58"/>
    </location>
    <ligand>
        <name>Ca(2+)</name>
        <dbReference type="ChEBI" id="CHEBI:29108"/>
        <label>2</label>
    </ligand>
</feature>
<dbReference type="PANTHER" id="PTHR31388">
    <property type="entry name" value="PEROXIDASE 72-RELATED"/>
    <property type="match status" value="1"/>
</dbReference>
<dbReference type="PRINTS" id="PR00458">
    <property type="entry name" value="PEROXIDASE"/>
</dbReference>
<name>A0A5K1GVR9_9MAGN</name>
<dbReference type="Pfam" id="PF00141">
    <property type="entry name" value="peroxidase"/>
    <property type="match status" value="1"/>
</dbReference>
<evidence type="ECO:0000256" key="2">
    <source>
        <dbReference type="ARBA" id="ARBA00006873"/>
    </source>
</evidence>
<comment type="catalytic activity">
    <reaction evidence="1">
        <text>2 a phenolic donor + H2O2 = 2 a phenolic radical donor + 2 H2O</text>
        <dbReference type="Rhea" id="RHEA:56136"/>
        <dbReference type="ChEBI" id="CHEBI:15377"/>
        <dbReference type="ChEBI" id="CHEBI:16240"/>
        <dbReference type="ChEBI" id="CHEBI:139520"/>
        <dbReference type="ChEBI" id="CHEBI:139521"/>
        <dbReference type="EC" id="1.11.1.7"/>
    </reaction>
</comment>
<feature type="compositionally biased region" description="Basic and acidic residues" evidence="15">
    <location>
        <begin position="10"/>
        <end position="23"/>
    </location>
</feature>
<dbReference type="PROSITE" id="PS00435">
    <property type="entry name" value="PEROXIDASE_1"/>
    <property type="match status" value="1"/>
</dbReference>
<evidence type="ECO:0000256" key="4">
    <source>
        <dbReference type="ARBA" id="ARBA00022559"/>
    </source>
</evidence>
<dbReference type="FunFam" id="1.10.420.10:FF:000006">
    <property type="entry name" value="Peroxidase"/>
    <property type="match status" value="1"/>
</dbReference>
<evidence type="ECO:0000256" key="12">
    <source>
        <dbReference type="PIRSR" id="PIRSR600823-2"/>
    </source>
</evidence>
<dbReference type="GO" id="GO:0140825">
    <property type="term" value="F:lactoperoxidase activity"/>
    <property type="evidence" value="ECO:0007669"/>
    <property type="project" value="UniProtKB-EC"/>
</dbReference>
<evidence type="ECO:0000256" key="15">
    <source>
        <dbReference type="SAM" id="MobiDB-lite"/>
    </source>
</evidence>
<feature type="disulfide bond" evidence="14">
    <location>
        <begin position="64"/>
        <end position="89"/>
    </location>
</feature>
<evidence type="ECO:0000256" key="13">
    <source>
        <dbReference type="PIRSR" id="PIRSR600823-3"/>
    </source>
</evidence>
<proteinExistence type="inferred from homology"/>
<evidence type="ECO:0000256" key="3">
    <source>
        <dbReference type="ARBA" id="ARBA00012313"/>
    </source>
</evidence>
<feature type="binding site" evidence="13">
    <location>
        <position position="106"/>
    </location>
    <ligand>
        <name>Ca(2+)</name>
        <dbReference type="ChEBI" id="CHEBI:29108"/>
        <label>2</label>
    </ligand>
</feature>
<dbReference type="GO" id="GO:0006979">
    <property type="term" value="P:response to oxidative stress"/>
    <property type="evidence" value="ECO:0007669"/>
    <property type="project" value="InterPro"/>
</dbReference>
<dbReference type="Gene3D" id="1.10.420.10">
    <property type="entry name" value="Peroxidase, domain 2"/>
    <property type="match status" value="1"/>
</dbReference>
<feature type="region of interest" description="Disordered" evidence="15">
    <location>
        <begin position="1"/>
        <end position="28"/>
    </location>
</feature>
<dbReference type="PRINTS" id="PR00461">
    <property type="entry name" value="PLPEROXIDASE"/>
</dbReference>
<keyword evidence="7 13" id="KW-0106">Calcium</keyword>
<gene>
    <name evidence="17" type="ORF">NYM_LOCUS26961</name>
</gene>
<keyword evidence="8" id="KW-0560">Oxidoreductase</keyword>
<evidence type="ECO:0000256" key="5">
    <source>
        <dbReference type="ARBA" id="ARBA00022617"/>
    </source>
</evidence>
<keyword evidence="11" id="KW-0325">Glycoprotein</keyword>
<feature type="domain" description="Plant heme peroxidase family profile" evidence="16">
    <location>
        <begin position="1"/>
        <end position="185"/>
    </location>
</feature>
<evidence type="ECO:0000256" key="8">
    <source>
        <dbReference type="ARBA" id="ARBA00023002"/>
    </source>
</evidence>
<evidence type="ECO:0000256" key="10">
    <source>
        <dbReference type="ARBA" id="ARBA00023157"/>
    </source>
</evidence>
<dbReference type="InterPro" id="IPR019793">
    <property type="entry name" value="Peroxidases_heam-ligand_BS"/>
</dbReference>
<evidence type="ECO:0000259" key="16">
    <source>
        <dbReference type="PROSITE" id="PS50873"/>
    </source>
</evidence>
<feature type="binding site" description="axial binding residue" evidence="13">
    <location>
        <position position="57"/>
    </location>
    <ligand>
        <name>heme b</name>
        <dbReference type="ChEBI" id="CHEBI:60344"/>
    </ligand>
    <ligandPart>
        <name>Fe</name>
        <dbReference type="ChEBI" id="CHEBI:18248"/>
    </ligandPart>
</feature>
<evidence type="ECO:0000256" key="7">
    <source>
        <dbReference type="ARBA" id="ARBA00022837"/>
    </source>
</evidence>
<reference evidence="17" key="1">
    <citation type="submission" date="2019-09" db="EMBL/GenBank/DDBJ databases">
        <authorList>
            <person name="Zhang L."/>
        </authorList>
    </citation>
    <scope>NUCLEOTIDE SEQUENCE</scope>
</reference>
<evidence type="ECO:0000313" key="17">
    <source>
        <dbReference type="EMBL" id="VVW78777.1"/>
    </source>
</evidence>
<dbReference type="SUPFAM" id="SSF48113">
    <property type="entry name" value="Heme-dependent peroxidases"/>
    <property type="match status" value="1"/>
</dbReference>
<dbReference type="InterPro" id="IPR002016">
    <property type="entry name" value="Haem_peroxidase"/>
</dbReference>
<keyword evidence="9 13" id="KW-0408">Iron</keyword>
<dbReference type="PROSITE" id="PS50873">
    <property type="entry name" value="PEROXIDASE_4"/>
    <property type="match status" value="1"/>
</dbReference>
<dbReference type="InterPro" id="IPR010255">
    <property type="entry name" value="Haem_peroxidase_sf"/>
</dbReference>
<accession>A0A5K1GVR9</accession>
<evidence type="ECO:0000256" key="6">
    <source>
        <dbReference type="ARBA" id="ARBA00022723"/>
    </source>
</evidence>
<dbReference type="EMBL" id="LR721787">
    <property type="protein sequence ID" value="VVW78777.1"/>
    <property type="molecule type" value="Genomic_DNA"/>
</dbReference>
<organism evidence="17">
    <name type="scientific">Nymphaea colorata</name>
    <name type="common">pocket water lily</name>
    <dbReference type="NCBI Taxonomy" id="210225"/>
    <lineage>
        <taxon>Eukaryota</taxon>
        <taxon>Viridiplantae</taxon>
        <taxon>Streptophyta</taxon>
        <taxon>Embryophyta</taxon>
        <taxon>Tracheophyta</taxon>
        <taxon>Spermatophyta</taxon>
        <taxon>Magnoliopsida</taxon>
        <taxon>Nymphaeales</taxon>
        <taxon>Nymphaeaceae</taxon>
        <taxon>Nymphaea</taxon>
    </lineage>
</organism>
<sequence>MGGPTYEVPLGRRDARTSNKDDASQLPSPFKDLDDLAKKFQNKGFSMREMVALSGAHTVGFARCSIFRERIYNETDIDPDFAATLQNVCPRTDDDGDGGDVLAPLDHLSPMRFGNNYFQALLNRRGLLHSDQVLFNGGSADEIVRTYANDGKAFSVDFANAMVKLGNLIPPTDDGEVRVSCRRVN</sequence>
<evidence type="ECO:0000256" key="9">
    <source>
        <dbReference type="ARBA" id="ARBA00023004"/>
    </source>
</evidence>
<dbReference type="GO" id="GO:0020037">
    <property type="term" value="F:heme binding"/>
    <property type="evidence" value="ECO:0007669"/>
    <property type="project" value="InterPro"/>
</dbReference>
<dbReference type="EC" id="1.11.1.7" evidence="3"/>
<dbReference type="PANTHER" id="PTHR31388:SF24">
    <property type="entry name" value="PEROXIDASE 52"/>
    <property type="match status" value="1"/>
</dbReference>
<dbReference type="Gene3D" id="1.10.520.10">
    <property type="match status" value="1"/>
</dbReference>
<feature type="binding site" evidence="12">
    <location>
        <position position="27"/>
    </location>
    <ligand>
        <name>substrate</name>
    </ligand>
</feature>
<dbReference type="InterPro" id="IPR000823">
    <property type="entry name" value="Peroxidase_pln"/>
</dbReference>
<comment type="similarity">
    <text evidence="2">Belongs to the peroxidase family. Ascorbate peroxidase subfamily.</text>
</comment>
<dbReference type="GO" id="GO:0046872">
    <property type="term" value="F:metal ion binding"/>
    <property type="evidence" value="ECO:0007669"/>
    <property type="project" value="UniProtKB-KW"/>
</dbReference>
<keyword evidence="5" id="KW-0349">Heme</keyword>
<keyword evidence="4" id="KW-0575">Peroxidase</keyword>
<evidence type="ECO:0000256" key="11">
    <source>
        <dbReference type="ARBA" id="ARBA00023180"/>
    </source>
</evidence>
<evidence type="ECO:0000256" key="1">
    <source>
        <dbReference type="ARBA" id="ARBA00000189"/>
    </source>
</evidence>
<evidence type="ECO:0000256" key="14">
    <source>
        <dbReference type="PIRSR" id="PIRSR600823-5"/>
    </source>
</evidence>
<comment type="cofactor">
    <cofactor evidence="13">
        <name>Ca(2+)</name>
        <dbReference type="ChEBI" id="CHEBI:29108"/>
    </cofactor>
    <text evidence="13">Binds 2 calcium ions per subunit.</text>
</comment>
<keyword evidence="6 13" id="KW-0479">Metal-binding</keyword>
<protein>
    <recommendedName>
        <fullName evidence="3">peroxidase</fullName>
        <ecNumber evidence="3">1.11.1.7</ecNumber>
    </recommendedName>
</protein>
<keyword evidence="10 14" id="KW-1015">Disulfide bond</keyword>